<comment type="caution">
    <text evidence="2">The sequence shown here is derived from an EMBL/GenBank/DDBJ whole genome shotgun (WGS) entry which is preliminary data.</text>
</comment>
<feature type="compositionally biased region" description="Gly residues" evidence="1">
    <location>
        <begin position="94"/>
        <end position="103"/>
    </location>
</feature>
<name>A0A423TF51_PENVA</name>
<evidence type="ECO:0000313" key="3">
    <source>
        <dbReference type="Proteomes" id="UP000283509"/>
    </source>
</evidence>
<keyword evidence="3" id="KW-1185">Reference proteome</keyword>
<proteinExistence type="predicted"/>
<feature type="compositionally biased region" description="Basic and acidic residues" evidence="1">
    <location>
        <begin position="64"/>
        <end position="76"/>
    </location>
</feature>
<dbReference type="EMBL" id="QCYY01001811">
    <property type="protein sequence ID" value="ROT75093.1"/>
    <property type="molecule type" value="Genomic_DNA"/>
</dbReference>
<evidence type="ECO:0000256" key="1">
    <source>
        <dbReference type="SAM" id="MobiDB-lite"/>
    </source>
</evidence>
<sequence>MSVYMALLVYGSHLPIDVHAPVHVESEVALYNGHLSTEDSHDSMKVTSAADELAAKASTSNVSDVRDGSKDERDDTSQDTTMETEDSVVSSSEQGGGGGGGGPTENNGVLIDWSHLEAVYESCVSATEDATVDDLQRLYSAITALIHKHLPNPNKMQLLQDTEVEIRRFTQFHKTT</sequence>
<dbReference type="Proteomes" id="UP000283509">
    <property type="component" value="Unassembled WGS sequence"/>
</dbReference>
<dbReference type="AlphaFoldDB" id="A0A423TF51"/>
<protein>
    <submittedName>
        <fullName evidence="2">Uncharacterized protein</fullName>
    </submittedName>
</protein>
<dbReference type="OrthoDB" id="5421at2759"/>
<feature type="region of interest" description="Disordered" evidence="1">
    <location>
        <begin position="54"/>
        <end position="108"/>
    </location>
</feature>
<evidence type="ECO:0000313" key="2">
    <source>
        <dbReference type="EMBL" id="ROT75093.1"/>
    </source>
</evidence>
<organism evidence="2 3">
    <name type="scientific">Penaeus vannamei</name>
    <name type="common">Whiteleg shrimp</name>
    <name type="synonym">Litopenaeus vannamei</name>
    <dbReference type="NCBI Taxonomy" id="6689"/>
    <lineage>
        <taxon>Eukaryota</taxon>
        <taxon>Metazoa</taxon>
        <taxon>Ecdysozoa</taxon>
        <taxon>Arthropoda</taxon>
        <taxon>Crustacea</taxon>
        <taxon>Multicrustacea</taxon>
        <taxon>Malacostraca</taxon>
        <taxon>Eumalacostraca</taxon>
        <taxon>Eucarida</taxon>
        <taxon>Decapoda</taxon>
        <taxon>Dendrobranchiata</taxon>
        <taxon>Penaeoidea</taxon>
        <taxon>Penaeidae</taxon>
        <taxon>Penaeus</taxon>
    </lineage>
</organism>
<reference evidence="2 3" key="1">
    <citation type="submission" date="2018-04" db="EMBL/GenBank/DDBJ databases">
        <authorList>
            <person name="Zhang X."/>
            <person name="Yuan J."/>
            <person name="Li F."/>
            <person name="Xiang J."/>
        </authorList>
    </citation>
    <scope>NUCLEOTIDE SEQUENCE [LARGE SCALE GENOMIC DNA]</scope>
    <source>
        <tissue evidence="2">Muscle</tissue>
    </source>
</reference>
<gene>
    <name evidence="2" type="ORF">C7M84_006379</name>
</gene>
<accession>A0A423TF51</accession>
<reference evidence="2 3" key="2">
    <citation type="submission" date="2019-01" db="EMBL/GenBank/DDBJ databases">
        <title>The decoding of complex shrimp genome reveals the adaptation for benthos swimmer, frequently molting mechanism and breeding impact on genome.</title>
        <authorList>
            <person name="Sun Y."/>
            <person name="Gao Y."/>
            <person name="Yu Y."/>
        </authorList>
    </citation>
    <scope>NUCLEOTIDE SEQUENCE [LARGE SCALE GENOMIC DNA]</scope>
    <source>
        <tissue evidence="2">Muscle</tissue>
    </source>
</reference>